<keyword evidence="2" id="KW-1185">Reference proteome</keyword>
<protein>
    <submittedName>
        <fullName evidence="1">Uncharacterized protein</fullName>
    </submittedName>
</protein>
<dbReference type="Proteomes" id="UP000185669">
    <property type="component" value="Unassembled WGS sequence"/>
</dbReference>
<accession>A0A1N6YII7</accession>
<sequence>MMAYIKLCSECRSRSISASKEEWICPHCGTDLSDEPVFRQIKIKKNWWETEKSKNKKKKALA</sequence>
<evidence type="ECO:0000313" key="1">
    <source>
        <dbReference type="EMBL" id="SIR14407.1"/>
    </source>
</evidence>
<gene>
    <name evidence="1" type="ORF">SAMN05421834_11467</name>
</gene>
<organism evidence="1 2">
    <name type="scientific">Halanaerobium kushneri</name>
    <dbReference type="NCBI Taxonomy" id="56779"/>
    <lineage>
        <taxon>Bacteria</taxon>
        <taxon>Bacillati</taxon>
        <taxon>Bacillota</taxon>
        <taxon>Clostridia</taxon>
        <taxon>Halanaerobiales</taxon>
        <taxon>Halanaerobiaceae</taxon>
        <taxon>Halanaerobium</taxon>
    </lineage>
</organism>
<proteinExistence type="predicted"/>
<evidence type="ECO:0000313" key="2">
    <source>
        <dbReference type="Proteomes" id="UP000185669"/>
    </source>
</evidence>
<reference evidence="2" key="1">
    <citation type="submission" date="2017-01" db="EMBL/GenBank/DDBJ databases">
        <authorList>
            <person name="Varghese N."/>
            <person name="Submissions S."/>
        </authorList>
    </citation>
    <scope>NUCLEOTIDE SEQUENCE [LARGE SCALE GENOMIC DNA]</scope>
    <source>
        <strain evidence="2">ATCC 700103</strain>
    </source>
</reference>
<name>A0A1N6YII7_9FIRM</name>
<dbReference type="AlphaFoldDB" id="A0A1N6YII7"/>
<dbReference type="EMBL" id="FTNC01000014">
    <property type="protein sequence ID" value="SIR14407.1"/>
    <property type="molecule type" value="Genomic_DNA"/>
</dbReference>